<proteinExistence type="predicted"/>
<evidence type="ECO:0000313" key="2">
    <source>
        <dbReference type="WBParaSite" id="Csp11.Scaffold630.g20414.t1"/>
    </source>
</evidence>
<dbReference type="PANTHER" id="PTHR34005:SF2">
    <property type="entry name" value="DUF4817 DOMAIN-CONTAINING PROTEIN-RELATED"/>
    <property type="match status" value="1"/>
</dbReference>
<dbReference type="Pfam" id="PF03761">
    <property type="entry name" value="DUF316"/>
    <property type="match status" value="1"/>
</dbReference>
<dbReference type="InterPro" id="IPR009003">
    <property type="entry name" value="Peptidase_S1_PA"/>
</dbReference>
<reference evidence="2" key="1">
    <citation type="submission" date="2016-11" db="UniProtKB">
        <authorList>
            <consortium name="WormBaseParasite"/>
        </authorList>
    </citation>
    <scope>IDENTIFICATION</scope>
</reference>
<accession>A0A1I7UXT8</accession>
<dbReference type="Gene3D" id="2.40.10.10">
    <property type="entry name" value="Trypsin-like serine proteases"/>
    <property type="match status" value="1"/>
</dbReference>
<keyword evidence="1" id="KW-1185">Reference proteome</keyword>
<evidence type="ECO:0000313" key="1">
    <source>
        <dbReference type="Proteomes" id="UP000095282"/>
    </source>
</evidence>
<sequence length="335" mass="37941">MDYQDGKNLTFSEKDGLVKVETKNVTEPYPTMGFFISNRHILTSAHSVLTKNLEWRFGGNPWDKEVMDSNRILINLVVEDVITADHFICLIKAKLIGREPENDFDGVSAMLLIELNDNQTNVNFPCLSDEKVPIIVGETVDTYGFNNTGADWELFHNTTTVKEQKKKEQWICVTSYYTLDARGGPLLKNVSGKATVIGLTANTEINITVNYVYFFDLGSYSKVICDSSGVCAAKEETTTISNTIAVLPEENTTENRITSTSMIPKSQISIEKESTKKPINFNIDGYGLDEKDVESEDIWKDIRDTNEYYLKKQNRKSSDLFSIFTYFFAISSIYF</sequence>
<protein>
    <submittedName>
        <fullName evidence="2">Peptidase S1 domain-containing protein</fullName>
    </submittedName>
</protein>
<dbReference type="InterPro" id="IPR043504">
    <property type="entry name" value="Peptidase_S1_PA_chymotrypsin"/>
</dbReference>
<dbReference type="WBParaSite" id="Csp11.Scaffold630.g20414.t1">
    <property type="protein sequence ID" value="Csp11.Scaffold630.g20414.t1"/>
    <property type="gene ID" value="Csp11.Scaffold630.g20414"/>
</dbReference>
<dbReference type="STRING" id="1561998.A0A1I7UXT8"/>
<organism evidence="1 2">
    <name type="scientific">Caenorhabditis tropicalis</name>
    <dbReference type="NCBI Taxonomy" id="1561998"/>
    <lineage>
        <taxon>Eukaryota</taxon>
        <taxon>Metazoa</taxon>
        <taxon>Ecdysozoa</taxon>
        <taxon>Nematoda</taxon>
        <taxon>Chromadorea</taxon>
        <taxon>Rhabditida</taxon>
        <taxon>Rhabditina</taxon>
        <taxon>Rhabditomorpha</taxon>
        <taxon>Rhabditoidea</taxon>
        <taxon>Rhabditidae</taxon>
        <taxon>Peloderinae</taxon>
        <taxon>Caenorhabditis</taxon>
    </lineage>
</organism>
<dbReference type="SUPFAM" id="SSF50494">
    <property type="entry name" value="Trypsin-like serine proteases"/>
    <property type="match status" value="1"/>
</dbReference>
<dbReference type="PANTHER" id="PTHR34005">
    <property type="entry name" value="PROTEIN CBG15054-RELATED"/>
    <property type="match status" value="1"/>
</dbReference>
<dbReference type="Proteomes" id="UP000095282">
    <property type="component" value="Unplaced"/>
</dbReference>
<dbReference type="InterPro" id="IPR005514">
    <property type="entry name" value="DUF316"/>
</dbReference>
<dbReference type="AlphaFoldDB" id="A0A1I7UXT8"/>
<name>A0A1I7UXT8_9PELO</name>
<dbReference type="eggNOG" id="ENOG502TIYM">
    <property type="taxonomic scope" value="Eukaryota"/>
</dbReference>